<dbReference type="NCBIfam" id="TIGR03534">
    <property type="entry name" value="RF_mod_PrmC"/>
    <property type="match status" value="1"/>
</dbReference>
<evidence type="ECO:0000313" key="5">
    <source>
        <dbReference type="EMBL" id="HIR48137.1"/>
    </source>
</evidence>
<keyword evidence="2 5" id="KW-0808">Transferase</keyword>
<keyword evidence="3" id="KW-0949">S-adenosyl-L-methionine</keyword>
<dbReference type="Pfam" id="PF17827">
    <property type="entry name" value="PrmC_N"/>
    <property type="match status" value="1"/>
</dbReference>
<dbReference type="EMBL" id="DVGZ01000118">
    <property type="protein sequence ID" value="HIR48137.1"/>
    <property type="molecule type" value="Genomic_DNA"/>
</dbReference>
<dbReference type="InterPro" id="IPR040758">
    <property type="entry name" value="PrmC_N"/>
</dbReference>
<name>A0A9D1DFC9_9FIRM</name>
<dbReference type="GO" id="GO:0032259">
    <property type="term" value="P:methylation"/>
    <property type="evidence" value="ECO:0007669"/>
    <property type="project" value="UniProtKB-KW"/>
</dbReference>
<evidence type="ECO:0000259" key="4">
    <source>
        <dbReference type="Pfam" id="PF17827"/>
    </source>
</evidence>
<evidence type="ECO:0000256" key="1">
    <source>
        <dbReference type="ARBA" id="ARBA00022603"/>
    </source>
</evidence>
<dbReference type="PANTHER" id="PTHR18895:SF74">
    <property type="entry name" value="MTRF1L RELEASE FACTOR GLUTAMINE METHYLTRANSFERASE"/>
    <property type="match status" value="1"/>
</dbReference>
<dbReference type="InterPro" id="IPR050320">
    <property type="entry name" value="N5-glutamine_MTase"/>
</dbReference>
<comment type="caution">
    <text evidence="5">The sequence shown here is derived from an EMBL/GenBank/DDBJ whole genome shotgun (WGS) entry which is preliminary data.</text>
</comment>
<dbReference type="PANTHER" id="PTHR18895">
    <property type="entry name" value="HEMK METHYLTRANSFERASE"/>
    <property type="match status" value="1"/>
</dbReference>
<reference evidence="5" key="2">
    <citation type="journal article" date="2021" name="PeerJ">
        <title>Extensive microbial diversity within the chicken gut microbiome revealed by metagenomics and culture.</title>
        <authorList>
            <person name="Gilroy R."/>
            <person name="Ravi A."/>
            <person name="Getino M."/>
            <person name="Pursley I."/>
            <person name="Horton D.L."/>
            <person name="Alikhan N.F."/>
            <person name="Baker D."/>
            <person name="Gharbi K."/>
            <person name="Hall N."/>
            <person name="Watson M."/>
            <person name="Adriaenssens E.M."/>
            <person name="Foster-Nyarko E."/>
            <person name="Jarju S."/>
            <person name="Secka A."/>
            <person name="Antonio M."/>
            <person name="Oren A."/>
            <person name="Chaudhuri R.R."/>
            <person name="La Ragione R."/>
            <person name="Hildebrand F."/>
            <person name="Pallen M.J."/>
        </authorList>
    </citation>
    <scope>NUCLEOTIDE SEQUENCE</scope>
    <source>
        <strain evidence="5">ChiSxjej1B13-7958</strain>
    </source>
</reference>
<keyword evidence="1 5" id="KW-0489">Methyltransferase</keyword>
<organism evidence="5 6">
    <name type="scientific">Candidatus Caccousia avicola</name>
    <dbReference type="NCBI Taxonomy" id="2840721"/>
    <lineage>
        <taxon>Bacteria</taxon>
        <taxon>Bacillati</taxon>
        <taxon>Bacillota</taxon>
        <taxon>Clostridia</taxon>
        <taxon>Eubacteriales</taxon>
        <taxon>Oscillospiraceae</taxon>
        <taxon>Oscillospiraceae incertae sedis</taxon>
        <taxon>Candidatus Caccousia</taxon>
    </lineage>
</organism>
<dbReference type="Proteomes" id="UP000824242">
    <property type="component" value="Unassembled WGS sequence"/>
</dbReference>
<dbReference type="NCBIfam" id="TIGR00536">
    <property type="entry name" value="hemK_fam"/>
    <property type="match status" value="1"/>
</dbReference>
<feature type="domain" description="Release factor glutamine methyltransferase N-terminal" evidence="4">
    <location>
        <begin position="7"/>
        <end position="75"/>
    </location>
</feature>
<dbReference type="InterPro" id="IPR029063">
    <property type="entry name" value="SAM-dependent_MTases_sf"/>
</dbReference>
<gene>
    <name evidence="5" type="primary">prmC</name>
    <name evidence="5" type="ORF">IAB89_10880</name>
</gene>
<proteinExistence type="predicted"/>
<dbReference type="Gene3D" id="1.10.8.10">
    <property type="entry name" value="DNA helicase RuvA subunit, C-terminal domain"/>
    <property type="match status" value="1"/>
</dbReference>
<reference evidence="5" key="1">
    <citation type="submission" date="2020-10" db="EMBL/GenBank/DDBJ databases">
        <authorList>
            <person name="Gilroy R."/>
        </authorList>
    </citation>
    <scope>NUCLEOTIDE SEQUENCE</scope>
    <source>
        <strain evidence="5">ChiSxjej1B13-7958</strain>
    </source>
</reference>
<dbReference type="EC" id="2.1.1.297" evidence="5"/>
<dbReference type="AlphaFoldDB" id="A0A9D1DFC9"/>
<dbReference type="SUPFAM" id="SSF53335">
    <property type="entry name" value="S-adenosyl-L-methionine-dependent methyltransferases"/>
    <property type="match status" value="1"/>
</dbReference>
<dbReference type="Gene3D" id="3.40.50.150">
    <property type="entry name" value="Vaccinia Virus protein VP39"/>
    <property type="match status" value="1"/>
</dbReference>
<sequence>MTLEQTYREGRRRLEKAGIDSPAFDAVCLFERHFGMDRQGLILHGKEAAEEEPSRRFFADIDERAQGRPLQYLLGVWPFLDMELAVGEGVLAPREETELLVREGAARLRRERPQAGDGAGLLAADLCSGSGAVALGLAGEFPAASVRAVEWFPAAFQFLTENIRRTGRAVEPVRLDVLRPESAQGFAGLHLLAANPPYVACGDIPSLQKEIQYEPRAALDGGGDGLVFYRAIAAHWVPCLARGGVCAVEIGEDQAQAVSELFRQAGLSQVEVTKDFNGFDRVVTAVKS</sequence>
<dbReference type="InterPro" id="IPR019874">
    <property type="entry name" value="RF_methyltr_PrmC"/>
</dbReference>
<evidence type="ECO:0000256" key="2">
    <source>
        <dbReference type="ARBA" id="ARBA00022679"/>
    </source>
</evidence>
<accession>A0A9D1DFC9</accession>
<protein>
    <submittedName>
        <fullName evidence="5">Peptide chain release factor N(5)-glutamine methyltransferase</fullName>
        <ecNumber evidence="5">2.1.1.297</ecNumber>
    </submittedName>
</protein>
<evidence type="ECO:0000256" key="3">
    <source>
        <dbReference type="ARBA" id="ARBA00022691"/>
    </source>
</evidence>
<evidence type="ECO:0000313" key="6">
    <source>
        <dbReference type="Proteomes" id="UP000824242"/>
    </source>
</evidence>
<dbReference type="GO" id="GO:0102559">
    <property type="term" value="F:peptide chain release factor N(5)-glutamine methyltransferase activity"/>
    <property type="evidence" value="ECO:0007669"/>
    <property type="project" value="UniProtKB-EC"/>
</dbReference>
<dbReference type="InterPro" id="IPR004556">
    <property type="entry name" value="HemK-like"/>
</dbReference>